<dbReference type="GO" id="GO:0044614">
    <property type="term" value="C:nuclear pore cytoplasmic filaments"/>
    <property type="evidence" value="ECO:0007669"/>
    <property type="project" value="TreeGrafter"/>
</dbReference>
<organism evidence="12 13">
    <name type="scientific">Trapa natans</name>
    <name type="common">Water chestnut</name>
    <dbReference type="NCBI Taxonomy" id="22666"/>
    <lineage>
        <taxon>Eukaryota</taxon>
        <taxon>Viridiplantae</taxon>
        <taxon>Streptophyta</taxon>
        <taxon>Embryophyta</taxon>
        <taxon>Tracheophyta</taxon>
        <taxon>Spermatophyta</taxon>
        <taxon>Magnoliopsida</taxon>
        <taxon>eudicotyledons</taxon>
        <taxon>Gunneridae</taxon>
        <taxon>Pentapetalae</taxon>
        <taxon>rosids</taxon>
        <taxon>malvids</taxon>
        <taxon>Myrtales</taxon>
        <taxon>Lythraceae</taxon>
        <taxon>Trapa</taxon>
    </lineage>
</organism>
<evidence type="ECO:0000256" key="9">
    <source>
        <dbReference type="ARBA" id="ARBA00026227"/>
    </source>
</evidence>
<dbReference type="GO" id="GO:0031369">
    <property type="term" value="F:translation initiation factor binding"/>
    <property type="evidence" value="ECO:0007669"/>
    <property type="project" value="TreeGrafter"/>
</dbReference>
<dbReference type="GO" id="GO:0000822">
    <property type="term" value="F:inositol hexakisphosphate binding"/>
    <property type="evidence" value="ECO:0007669"/>
    <property type="project" value="TreeGrafter"/>
</dbReference>
<keyword evidence="3" id="KW-0813">Transport</keyword>
<evidence type="ECO:0000256" key="4">
    <source>
        <dbReference type="ARBA" id="ARBA00022816"/>
    </source>
</evidence>
<name>A0AAN7KTI3_TRANT</name>
<dbReference type="InterPro" id="IPR012476">
    <property type="entry name" value="GLE1"/>
</dbReference>
<keyword evidence="13" id="KW-1185">Reference proteome</keyword>
<evidence type="ECO:0000256" key="10">
    <source>
        <dbReference type="ARBA" id="ARBA00029983"/>
    </source>
</evidence>
<accession>A0AAN7KTI3</accession>
<dbReference type="Gene3D" id="1.25.40.510">
    <property type="entry name" value="GLE1-like"/>
    <property type="match status" value="1"/>
</dbReference>
<reference evidence="12 13" key="1">
    <citation type="journal article" date="2023" name="Hortic Res">
        <title>Pangenome of water caltrop reveals structural variations and asymmetric subgenome divergence after allopolyploidization.</title>
        <authorList>
            <person name="Zhang X."/>
            <person name="Chen Y."/>
            <person name="Wang L."/>
            <person name="Yuan Y."/>
            <person name="Fang M."/>
            <person name="Shi L."/>
            <person name="Lu R."/>
            <person name="Comes H.P."/>
            <person name="Ma Y."/>
            <person name="Chen Y."/>
            <person name="Huang G."/>
            <person name="Zhou Y."/>
            <person name="Zheng Z."/>
            <person name="Qiu Y."/>
        </authorList>
    </citation>
    <scope>NUCLEOTIDE SEQUENCE [LARGE SCALE GENOMIC DNA]</scope>
    <source>
        <strain evidence="12">F231</strain>
    </source>
</reference>
<keyword evidence="7" id="KW-0906">Nuclear pore complex</keyword>
<evidence type="ECO:0000256" key="8">
    <source>
        <dbReference type="ARBA" id="ARBA00023242"/>
    </source>
</evidence>
<evidence type="ECO:0000256" key="7">
    <source>
        <dbReference type="ARBA" id="ARBA00023132"/>
    </source>
</evidence>
<proteinExistence type="inferred from homology"/>
<comment type="similarity">
    <text evidence="2">Belongs to the GLE1 family.</text>
</comment>
<keyword evidence="11" id="KW-0175">Coiled coil</keyword>
<dbReference type="EMBL" id="JAXQNO010000020">
    <property type="protein sequence ID" value="KAK4772751.1"/>
    <property type="molecule type" value="Genomic_DNA"/>
</dbReference>
<protein>
    <recommendedName>
        <fullName evidence="9">mRNA export factor GLE1</fullName>
    </recommendedName>
    <alternativeName>
        <fullName evidence="10">Nucleoporin GLE1</fullName>
    </alternativeName>
</protein>
<evidence type="ECO:0000256" key="6">
    <source>
        <dbReference type="ARBA" id="ARBA00023010"/>
    </source>
</evidence>
<dbReference type="GO" id="GO:0005737">
    <property type="term" value="C:cytoplasm"/>
    <property type="evidence" value="ECO:0007669"/>
    <property type="project" value="TreeGrafter"/>
</dbReference>
<evidence type="ECO:0000256" key="11">
    <source>
        <dbReference type="SAM" id="Coils"/>
    </source>
</evidence>
<evidence type="ECO:0000313" key="12">
    <source>
        <dbReference type="EMBL" id="KAK4772751.1"/>
    </source>
</evidence>
<dbReference type="GO" id="GO:0016973">
    <property type="term" value="P:poly(A)+ mRNA export from nucleus"/>
    <property type="evidence" value="ECO:0007669"/>
    <property type="project" value="InterPro"/>
</dbReference>
<keyword evidence="8" id="KW-0539">Nucleus</keyword>
<evidence type="ECO:0000256" key="2">
    <source>
        <dbReference type="ARBA" id="ARBA00011056"/>
    </source>
</evidence>
<dbReference type="PANTHER" id="PTHR12960">
    <property type="entry name" value="GLE-1-RELATED"/>
    <property type="match status" value="1"/>
</dbReference>
<keyword evidence="5" id="KW-0653">Protein transport</keyword>
<dbReference type="GO" id="GO:0005543">
    <property type="term" value="F:phospholipid binding"/>
    <property type="evidence" value="ECO:0007669"/>
    <property type="project" value="TreeGrafter"/>
</dbReference>
<dbReference type="AlphaFoldDB" id="A0AAN7KTI3"/>
<evidence type="ECO:0000313" key="13">
    <source>
        <dbReference type="Proteomes" id="UP001346149"/>
    </source>
</evidence>
<evidence type="ECO:0000256" key="1">
    <source>
        <dbReference type="ARBA" id="ARBA00004567"/>
    </source>
</evidence>
<evidence type="ECO:0000256" key="5">
    <source>
        <dbReference type="ARBA" id="ARBA00022927"/>
    </source>
</evidence>
<keyword evidence="4" id="KW-0509">mRNA transport</keyword>
<keyword evidence="6" id="KW-0811">Translocation</keyword>
<evidence type="ECO:0000256" key="3">
    <source>
        <dbReference type="ARBA" id="ARBA00022448"/>
    </source>
</evidence>
<dbReference type="GO" id="GO:0015031">
    <property type="term" value="P:protein transport"/>
    <property type="evidence" value="ECO:0007669"/>
    <property type="project" value="UniProtKB-KW"/>
</dbReference>
<dbReference type="InterPro" id="IPR038506">
    <property type="entry name" value="GLE1-like_sf"/>
</dbReference>
<comment type="subcellular location">
    <subcellularLocation>
        <location evidence="1">Nucleus</location>
        <location evidence="1">Nuclear pore complex</location>
    </subcellularLocation>
</comment>
<gene>
    <name evidence="12" type="ORF">SAY86_014526</name>
</gene>
<sequence>MSKSDISSPTSYPQTSFNIFRDSRMGAVKLELRCPRSVEGVSVDPDPDWSFDALLSELSAVEKKLSSSLPFLAAPFSERRSRRDVSGRRNVERSSIAFRLCISGEEMEEEEEDAVDERLVSQNRFEFGELYLSEDSDDELSLEAQPYLMDEVGLVEGSLFELTHEYQLGHKEDVRNQLSDIERDILNENEQSESAIMRVKNYRDARRDSEKKIDTQYQRNIAEALDSHLTAIQQEYVLKSQIEERRIRNDAAHEEAKRKALYEEKLQQEKAKAEAEARARAEEARKNALEVERKAKEAADKETVDKLEKDAMMKAQQEKIKQEMIAQSKVAQPTEAKKPASVDNVVKAAQSALNIEQARLQRFKEIHANNKELILKSNKDFSSNERHISRLVRQIQGIKDNVRSKATELVKIFSDPSCPQSVSTAMFAKRVVSHCESPNAAAFAIAHVVVLVTSKVPQVMDILLAELHKACIFTVPKYIMYSKTAFESREAHYRSLGFHEDNGNIESVKDYLTRLESYMRLYGALVQTEADGVQNYHGLQEGWAWTARLLNNLPANIYTATALNVFLQMAGYGLFRKYKSQFAKILNVIHESFLGALKARDNPELKSVIAEIQWYVEDKRFLQVPEGKVLVSSLLSREMVPEADHSESYGYGYPPSRYYY</sequence>
<comment type="caution">
    <text evidence="12">The sequence shown here is derived from an EMBL/GenBank/DDBJ whole genome shotgun (WGS) entry which is preliminary data.</text>
</comment>
<dbReference type="Proteomes" id="UP001346149">
    <property type="component" value="Unassembled WGS sequence"/>
</dbReference>
<dbReference type="PANTHER" id="PTHR12960:SF0">
    <property type="entry name" value="MRNA EXPORT FACTOR GLE1"/>
    <property type="match status" value="1"/>
</dbReference>
<feature type="coiled-coil region" evidence="11">
    <location>
        <begin position="252"/>
        <end position="301"/>
    </location>
</feature>
<dbReference type="Pfam" id="PF07817">
    <property type="entry name" value="GLE1"/>
    <property type="match status" value="1"/>
</dbReference>